<dbReference type="RefSeq" id="WP_317832621.1">
    <property type="nucleotide sequence ID" value="NZ_CP136920.1"/>
</dbReference>
<evidence type="ECO:0000313" key="2">
    <source>
        <dbReference type="EMBL" id="WOO40392.1"/>
    </source>
</evidence>
<dbReference type="Pfam" id="PF13560">
    <property type="entry name" value="HTH_31"/>
    <property type="match status" value="1"/>
</dbReference>
<keyword evidence="6" id="KW-1185">Reference proteome</keyword>
<evidence type="ECO:0000313" key="3">
    <source>
        <dbReference type="EMBL" id="WOO40441.1"/>
    </source>
</evidence>
<dbReference type="EMBL" id="CP136920">
    <property type="protein sequence ID" value="WOO40539.1"/>
    <property type="molecule type" value="Genomic_DNA"/>
</dbReference>
<evidence type="ECO:0000313" key="6">
    <source>
        <dbReference type="Proteomes" id="UP001304300"/>
    </source>
</evidence>
<name>A0AAQ3L9Q8_9BACT</name>
<dbReference type="InterPro" id="IPR010982">
    <property type="entry name" value="Lambda_DNA-bd_dom_sf"/>
</dbReference>
<dbReference type="KEGG" id="puo:RZN69_18105"/>
<dbReference type="SUPFAM" id="SSF47413">
    <property type="entry name" value="lambda repressor-like DNA-binding domains"/>
    <property type="match status" value="1"/>
</dbReference>
<sequence>MSKLIKANILKRVQDGEQECLRLQHQWEIAKKEHCKDTGKLMREYREQAALSLRKLAGRLCISAAYLSDLESGNRAYRLELVEQAFRAIELYRSDHA</sequence>
<dbReference type="GO" id="GO:0003677">
    <property type="term" value="F:DNA binding"/>
    <property type="evidence" value="ECO:0007669"/>
    <property type="project" value="InterPro"/>
</dbReference>
<dbReference type="SMART" id="SM00530">
    <property type="entry name" value="HTH_XRE"/>
    <property type="match status" value="1"/>
</dbReference>
<dbReference type="KEGG" id="puo:RZN69_17860"/>
<accession>A0AAQ3L9Q8</accession>
<dbReference type="KEGG" id="puo:RZN69_17615"/>
<dbReference type="Gene3D" id="1.10.260.40">
    <property type="entry name" value="lambda repressor-like DNA-binding domains"/>
    <property type="match status" value="1"/>
</dbReference>
<dbReference type="Proteomes" id="UP001304300">
    <property type="component" value="Chromosome"/>
</dbReference>
<protein>
    <submittedName>
        <fullName evidence="5">Helix-turn-helix domain-containing protein</fullName>
    </submittedName>
</protein>
<dbReference type="EMBL" id="CP136920">
    <property type="protein sequence ID" value="WOO40490.1"/>
    <property type="molecule type" value="Genomic_DNA"/>
</dbReference>
<dbReference type="InterPro" id="IPR001387">
    <property type="entry name" value="Cro/C1-type_HTH"/>
</dbReference>
<evidence type="ECO:0000313" key="5">
    <source>
        <dbReference type="EMBL" id="WOO40539.1"/>
    </source>
</evidence>
<dbReference type="AlphaFoldDB" id="A0AAQ3L9Q8"/>
<feature type="domain" description="HTH cro/C1-type" evidence="1">
    <location>
        <begin position="42"/>
        <end position="84"/>
    </location>
</feature>
<gene>
    <name evidence="2" type="ORF">RZN69_17370</name>
    <name evidence="3" type="ORF">RZN69_17615</name>
    <name evidence="4" type="ORF">RZN69_17860</name>
    <name evidence="5" type="ORF">RZN69_18105</name>
</gene>
<dbReference type="KEGG" id="puo:RZN69_17370"/>
<evidence type="ECO:0000259" key="1">
    <source>
        <dbReference type="PROSITE" id="PS50943"/>
    </source>
</evidence>
<reference evidence="5 6" key="1">
    <citation type="submission" date="2023-10" db="EMBL/GenBank/DDBJ databases">
        <title>Rubellicoccus peritrichatus gen. nov., sp. nov., isolated from an algae of coral reef tank.</title>
        <authorList>
            <person name="Luo J."/>
        </authorList>
    </citation>
    <scope>NUCLEOTIDE SEQUENCE [LARGE SCALE GENOMIC DNA]</scope>
    <source>
        <strain evidence="5 6">CR14</strain>
    </source>
</reference>
<dbReference type="PROSITE" id="PS50943">
    <property type="entry name" value="HTH_CROC1"/>
    <property type="match status" value="1"/>
</dbReference>
<proteinExistence type="predicted"/>
<dbReference type="CDD" id="cd00093">
    <property type="entry name" value="HTH_XRE"/>
    <property type="match status" value="1"/>
</dbReference>
<dbReference type="EMBL" id="CP136920">
    <property type="protein sequence ID" value="WOO40441.1"/>
    <property type="molecule type" value="Genomic_DNA"/>
</dbReference>
<evidence type="ECO:0000313" key="4">
    <source>
        <dbReference type="EMBL" id="WOO40490.1"/>
    </source>
</evidence>
<organism evidence="5 6">
    <name type="scientific">Rubellicoccus peritrichatus</name>
    <dbReference type="NCBI Taxonomy" id="3080537"/>
    <lineage>
        <taxon>Bacteria</taxon>
        <taxon>Pseudomonadati</taxon>
        <taxon>Verrucomicrobiota</taxon>
        <taxon>Opitutia</taxon>
        <taxon>Puniceicoccales</taxon>
        <taxon>Cerasicoccaceae</taxon>
        <taxon>Rubellicoccus</taxon>
    </lineage>
</organism>
<dbReference type="EMBL" id="CP136920">
    <property type="protein sequence ID" value="WOO40392.1"/>
    <property type="molecule type" value="Genomic_DNA"/>
</dbReference>